<dbReference type="InterPro" id="IPR003593">
    <property type="entry name" value="AAA+_ATPase"/>
</dbReference>
<evidence type="ECO:0000256" key="4">
    <source>
        <dbReference type="SAM" id="MobiDB-lite"/>
    </source>
</evidence>
<dbReference type="InterPro" id="IPR050304">
    <property type="entry name" value="MT-severing_AAA_ATPase"/>
</dbReference>
<dbReference type="EMBL" id="QLNQ01000018">
    <property type="protein sequence ID" value="RCK66056.1"/>
    <property type="molecule type" value="Genomic_DNA"/>
</dbReference>
<dbReference type="Gene3D" id="1.10.8.60">
    <property type="match status" value="1"/>
</dbReference>
<feature type="compositionally biased region" description="Polar residues" evidence="4">
    <location>
        <begin position="357"/>
        <end position="385"/>
    </location>
</feature>
<evidence type="ECO:0000256" key="3">
    <source>
        <dbReference type="ARBA" id="ARBA00022840"/>
    </source>
</evidence>
<dbReference type="AlphaFoldDB" id="A0A367YJI8"/>
<keyword evidence="3" id="KW-0067">ATP-binding</keyword>
<dbReference type="PANTHER" id="PTHR23074">
    <property type="entry name" value="AAA DOMAIN-CONTAINING"/>
    <property type="match status" value="1"/>
</dbReference>
<feature type="compositionally biased region" description="Polar residues" evidence="4">
    <location>
        <begin position="329"/>
        <end position="347"/>
    </location>
</feature>
<dbReference type="SMART" id="SM00382">
    <property type="entry name" value="AAA"/>
    <property type="match status" value="1"/>
</dbReference>
<evidence type="ECO:0000256" key="2">
    <source>
        <dbReference type="ARBA" id="ARBA00022741"/>
    </source>
</evidence>
<dbReference type="GO" id="GO:0005524">
    <property type="term" value="F:ATP binding"/>
    <property type="evidence" value="ECO:0007669"/>
    <property type="project" value="UniProtKB-KW"/>
</dbReference>
<dbReference type="Pfam" id="PF09336">
    <property type="entry name" value="Vps4_C"/>
    <property type="match status" value="1"/>
</dbReference>
<dbReference type="Pfam" id="PF00004">
    <property type="entry name" value="AAA"/>
    <property type="match status" value="1"/>
</dbReference>
<proteinExistence type="inferred from homology"/>
<dbReference type="OrthoDB" id="10251136at2759"/>
<comment type="caution">
    <text evidence="6">The sequence shown here is derived from an EMBL/GenBank/DDBJ whole genome shotgun (WGS) entry which is preliminary data.</text>
</comment>
<name>A0A367YJI8_9ASCO</name>
<dbReference type="InterPro" id="IPR041569">
    <property type="entry name" value="AAA_lid_3"/>
</dbReference>
<dbReference type="GO" id="GO:0008233">
    <property type="term" value="F:peptidase activity"/>
    <property type="evidence" value="ECO:0007669"/>
    <property type="project" value="UniProtKB-KW"/>
</dbReference>
<dbReference type="STRING" id="5486.A0A367YJI8"/>
<feature type="compositionally biased region" description="Polar residues" evidence="4">
    <location>
        <begin position="209"/>
        <end position="220"/>
    </location>
</feature>
<dbReference type="PANTHER" id="PTHR23074:SF17">
    <property type="entry name" value="FIDGETIN-LIKE PROTEIN 1"/>
    <property type="match status" value="1"/>
</dbReference>
<keyword evidence="2" id="KW-0547">Nucleotide-binding</keyword>
<protein>
    <submittedName>
        <fullName evidence="6">Putative 26S protease subunit YTA6</fullName>
    </submittedName>
</protein>
<keyword evidence="6" id="KW-0378">Hydrolase</keyword>
<feature type="region of interest" description="Disordered" evidence="4">
    <location>
        <begin position="287"/>
        <end position="309"/>
    </location>
</feature>
<feature type="domain" description="AAA+ ATPase" evidence="5">
    <location>
        <begin position="520"/>
        <end position="663"/>
    </location>
</feature>
<feature type="compositionally biased region" description="Low complexity" evidence="4">
    <location>
        <begin position="129"/>
        <end position="139"/>
    </location>
</feature>
<dbReference type="PROSITE" id="PS00674">
    <property type="entry name" value="AAA"/>
    <property type="match status" value="1"/>
</dbReference>
<feature type="region of interest" description="Disordered" evidence="4">
    <location>
        <begin position="102"/>
        <end position="183"/>
    </location>
</feature>
<dbReference type="SUPFAM" id="SSF52540">
    <property type="entry name" value="P-loop containing nucleoside triphosphate hydrolases"/>
    <property type="match status" value="1"/>
</dbReference>
<gene>
    <name evidence="6" type="primary">YTA6</name>
    <name evidence="6" type="ORF">Cantr_01735</name>
</gene>
<dbReference type="InterPro" id="IPR027417">
    <property type="entry name" value="P-loop_NTPase"/>
</dbReference>
<accession>A0A367YJI8</accession>
<keyword evidence="6" id="KW-0645">Protease</keyword>
<comment type="similarity">
    <text evidence="1">Belongs to the AAA ATPase family.</text>
</comment>
<keyword evidence="7" id="KW-1185">Reference proteome</keyword>
<feature type="region of interest" description="Disordered" evidence="4">
    <location>
        <begin position="324"/>
        <end position="452"/>
    </location>
</feature>
<dbReference type="InterPro" id="IPR015415">
    <property type="entry name" value="Spast_Vps4_C"/>
</dbReference>
<dbReference type="Proteomes" id="UP000253472">
    <property type="component" value="Unassembled WGS sequence"/>
</dbReference>
<evidence type="ECO:0000313" key="7">
    <source>
        <dbReference type="Proteomes" id="UP000253472"/>
    </source>
</evidence>
<dbReference type="GO" id="GO:0006508">
    <property type="term" value="P:proteolysis"/>
    <property type="evidence" value="ECO:0007669"/>
    <property type="project" value="UniProtKB-KW"/>
</dbReference>
<dbReference type="Pfam" id="PF17862">
    <property type="entry name" value="AAA_lid_3"/>
    <property type="match status" value="1"/>
</dbReference>
<dbReference type="InterPro" id="IPR003960">
    <property type="entry name" value="ATPase_AAA_CS"/>
</dbReference>
<feature type="compositionally biased region" description="Low complexity" evidence="4">
    <location>
        <begin position="171"/>
        <end position="180"/>
    </location>
</feature>
<evidence type="ECO:0000256" key="1">
    <source>
        <dbReference type="ARBA" id="ARBA00006914"/>
    </source>
</evidence>
<evidence type="ECO:0000313" key="6">
    <source>
        <dbReference type="EMBL" id="RCK66056.1"/>
    </source>
</evidence>
<reference evidence="6 7" key="1">
    <citation type="submission" date="2018-06" db="EMBL/GenBank/DDBJ databases">
        <title>Whole genome sequencing of Candida tropicalis (genome annotated by CSBL at Korea University).</title>
        <authorList>
            <person name="Ahn J."/>
        </authorList>
    </citation>
    <scope>NUCLEOTIDE SEQUENCE [LARGE SCALE GENOMIC DNA]</scope>
    <source>
        <strain evidence="6 7">ATCC 20962</strain>
    </source>
</reference>
<dbReference type="GO" id="GO:0016887">
    <property type="term" value="F:ATP hydrolysis activity"/>
    <property type="evidence" value="ECO:0007669"/>
    <property type="project" value="InterPro"/>
</dbReference>
<dbReference type="FunFam" id="3.40.50.300:FF:000093">
    <property type="entry name" value="Fidgetin-like 1"/>
    <property type="match status" value="1"/>
</dbReference>
<dbReference type="Gene3D" id="3.40.50.300">
    <property type="entry name" value="P-loop containing nucleotide triphosphate hydrolases"/>
    <property type="match status" value="1"/>
</dbReference>
<dbReference type="FunFam" id="1.10.8.60:FF:000022">
    <property type="entry name" value="Fidgetin like 1"/>
    <property type="match status" value="1"/>
</dbReference>
<dbReference type="InterPro" id="IPR003959">
    <property type="entry name" value="ATPase_AAA_core"/>
</dbReference>
<dbReference type="CDD" id="cd19509">
    <property type="entry name" value="RecA-like_VPS4-like"/>
    <property type="match status" value="1"/>
</dbReference>
<organism evidence="6 7">
    <name type="scientific">Candida viswanathii</name>
    <dbReference type="NCBI Taxonomy" id="5486"/>
    <lineage>
        <taxon>Eukaryota</taxon>
        <taxon>Fungi</taxon>
        <taxon>Dikarya</taxon>
        <taxon>Ascomycota</taxon>
        <taxon>Saccharomycotina</taxon>
        <taxon>Pichiomycetes</taxon>
        <taxon>Debaryomycetaceae</taxon>
        <taxon>Candida/Lodderomyces clade</taxon>
        <taxon>Candida</taxon>
    </lineage>
</organism>
<feature type="compositionally biased region" description="Polar residues" evidence="4">
    <location>
        <begin position="431"/>
        <end position="441"/>
    </location>
</feature>
<evidence type="ECO:0000259" key="5">
    <source>
        <dbReference type="SMART" id="SM00382"/>
    </source>
</evidence>
<feature type="region of interest" description="Disordered" evidence="4">
    <location>
        <begin position="207"/>
        <end position="233"/>
    </location>
</feature>
<sequence>MFSRKKSQLSTLEELQQTYADCCNLTIKNLTFEEQGNVEEALKGWKSLHTSLLYKLDLFDKLSYKLGPEEKTILDELKGIRDENVKHLIRVQLRLDELNRKKHRDAAPQPPPPPPSRGKVVQTSLRHGSSSSSVSSTSSAPRAMMKSLRPNGYSAQHKPQPKLKPHSEQQASNAASASWSKPITSQQKYHIAKSKLKPDDLFLDFDQDTYSPGSRNNSGNWERVDSRTSSGLSTYSDEANLIDLDDYLNCDGENLSNSLEDLTIKPIMNPERVAVAPPRIHKPTTKVDHISKSTSDVRSTKPKQPYVYTKPKPMNIQKLMKPLTPTKPAVSSPQAKPKSNITYNFVRTPQPKKKPAVSTTARPPRTNGTTPARTNGTSAAKTNGNKAPKIDPNKVAVSPPTFFKPEAVTPMSPTMDDLLSGYDNDGDEQAAGTNPSTGSSTAPPPEPDPFTDEHARKDLIASIRGIDENAADHILSDIVVHGNEVYWDDIVGLETAKNALKEAVVYPFLRPDLFKGLREPTRGMLLFGPPGTGKTMLARAVATESKSTFFSVSAASLVSKYLGESEKLVKALFLLAKKLAPSIIFMDEIDSLLTARAEGEVESSRRIKNEFLVQWSDLSSAAAAREGEDNSRVLVLGATNMPWSIDEAARRRFSKKLYIPLPEGETRKNQIKKLLKFQNSDLTDEEIEQLTKQTDGYSGSDITTLAKDAAMGPLRELGGDLLSTPIEQIRPIGFKDFETSLKYIKPSVDPESLHKYDEWASKFGAV</sequence>